<evidence type="ECO:0000313" key="2">
    <source>
        <dbReference type="EMBL" id="RAN35229.1"/>
    </source>
</evidence>
<comment type="caution">
    <text evidence="2">The sequence shown here is derived from an EMBL/GenBank/DDBJ whole genome shotgun (WGS) entry which is preliminary data.</text>
</comment>
<dbReference type="InterPro" id="IPR050623">
    <property type="entry name" value="Glucan_succinyl_AcylTrfase"/>
</dbReference>
<dbReference type="RefSeq" id="WP_034824510.1">
    <property type="nucleotide sequence ID" value="NZ_AWFA01000005.1"/>
</dbReference>
<organism evidence="2 3">
    <name type="scientific">Hyphomonas pacifica</name>
    <dbReference type="NCBI Taxonomy" id="1280941"/>
    <lineage>
        <taxon>Bacteria</taxon>
        <taxon>Pseudomonadati</taxon>
        <taxon>Pseudomonadota</taxon>
        <taxon>Alphaproteobacteria</taxon>
        <taxon>Hyphomonadales</taxon>
        <taxon>Hyphomonadaceae</taxon>
        <taxon>Hyphomonas</taxon>
    </lineage>
</organism>
<accession>A0A328JWZ9</accession>
<sequence length="404" mass="45921">MPTTAAQAFPRRYDLDWLRIIAFGLLILYHSGMFYVTWDWHVKSVHSGPEAEWAMRLLNPWRLALLFFISGAALRFAADKLGSSKLARERSVRLGLPILFGMAVVVAPQSWLQLVETGEFQGDFLAFWPHYLDFGSEFSITTPTWNHLWYVVYLLVYTLILAPFAGPVSRFMAGRGAKVTQFLFGGKWGPLVALTLPSAPFLLYRLTLDRHFPTTHDLVWDWSNHAHSLTILMLGFLLAKDRAFWSAIQRALPWGIGLVLVLGAALTFIWNDWNQITADQEWIIWPARFARIVYAWIMIATLLGLGQRYLNRPSRALTYMTEAIFPWYILHQTLIVMLGFWLTRQGLPVGMEALLVIGGTFIGCALLHELVIRRVGFLRPVFGLKPFSRSPVSRKVIAAATGGR</sequence>
<dbReference type="PANTHER" id="PTHR36927:SF3">
    <property type="entry name" value="GLUCANS BIOSYNTHESIS PROTEIN C"/>
    <property type="match status" value="1"/>
</dbReference>
<dbReference type="GO" id="GO:0016747">
    <property type="term" value="F:acyltransferase activity, transferring groups other than amino-acyl groups"/>
    <property type="evidence" value="ECO:0007669"/>
    <property type="project" value="InterPro"/>
</dbReference>
<dbReference type="EMBL" id="AWFB01000006">
    <property type="protein sequence ID" value="RAN35229.1"/>
    <property type="molecule type" value="Genomic_DNA"/>
</dbReference>
<dbReference type="STRING" id="1280941.HY2_08560"/>
<gene>
    <name evidence="2" type="ORF">HY3_09160</name>
</gene>
<dbReference type="OrthoDB" id="9809782at2"/>
<dbReference type="eggNOG" id="COG1835">
    <property type="taxonomic scope" value="Bacteria"/>
</dbReference>
<protein>
    <recommendedName>
        <fullName evidence="1">Acyltransferase 3 domain-containing protein</fullName>
    </recommendedName>
</protein>
<evidence type="ECO:0000259" key="1">
    <source>
        <dbReference type="Pfam" id="PF01757"/>
    </source>
</evidence>
<accession>A0A062TWP8</accession>
<dbReference type="AlphaFoldDB" id="A0A062TWP8"/>
<proteinExistence type="predicted"/>
<dbReference type="InterPro" id="IPR002656">
    <property type="entry name" value="Acyl_transf_3_dom"/>
</dbReference>
<reference evidence="2 3" key="1">
    <citation type="submission" date="2013-04" db="EMBL/GenBank/DDBJ databases">
        <title>Hyphomonas sp. T24B3 Genome Sequencing.</title>
        <authorList>
            <person name="Lai Q."/>
            <person name="Shao Z."/>
        </authorList>
    </citation>
    <scope>NUCLEOTIDE SEQUENCE [LARGE SCALE GENOMIC DNA]</scope>
    <source>
        <strain evidence="2 3">T24B3</strain>
    </source>
</reference>
<dbReference type="Pfam" id="PF01757">
    <property type="entry name" value="Acyl_transf_3"/>
    <property type="match status" value="1"/>
</dbReference>
<name>A0A062TWP8_9PROT</name>
<dbReference type="Proteomes" id="UP000249123">
    <property type="component" value="Unassembled WGS sequence"/>
</dbReference>
<dbReference type="PANTHER" id="PTHR36927">
    <property type="entry name" value="BLR4337 PROTEIN"/>
    <property type="match status" value="1"/>
</dbReference>
<feature type="domain" description="Acyltransferase 3" evidence="1">
    <location>
        <begin position="13"/>
        <end position="368"/>
    </location>
</feature>
<keyword evidence="3" id="KW-1185">Reference proteome</keyword>
<evidence type="ECO:0000313" key="3">
    <source>
        <dbReference type="Proteomes" id="UP000249123"/>
    </source>
</evidence>